<feature type="chain" id="PRO_5036228269" evidence="1">
    <location>
        <begin position="21"/>
        <end position="136"/>
    </location>
</feature>
<reference evidence="3" key="1">
    <citation type="submission" date="2021-02" db="EMBL/GenBank/DDBJ databases">
        <authorList>
            <person name="Nowell W R."/>
        </authorList>
    </citation>
    <scope>NUCLEOTIDE SEQUENCE</scope>
</reference>
<name>A0A815M5F5_9BILA</name>
<protein>
    <submittedName>
        <fullName evidence="3">Uncharacterized protein</fullName>
    </submittedName>
</protein>
<sequence length="136" mass="15779">MRLILLQLLLLIWIHNHIFCFGLQRLTSTIATTTTLKSKSTKTDGIDLQDGHPNHRLWQKMIDTERASSSDCTNLQRSDASIKTVEEFLDTLINSSRYDRRIRPFFDQRKACNVTMTIHINTISAINEVNMVRHTH</sequence>
<keyword evidence="1" id="KW-0732">Signal</keyword>
<dbReference type="GO" id="GO:0005230">
    <property type="term" value="F:extracellular ligand-gated monoatomic ion channel activity"/>
    <property type="evidence" value="ECO:0007669"/>
    <property type="project" value="InterPro"/>
</dbReference>
<evidence type="ECO:0000256" key="1">
    <source>
        <dbReference type="SAM" id="SignalP"/>
    </source>
</evidence>
<gene>
    <name evidence="2" type="ORF">BJG266_LOCUS19541</name>
    <name evidence="3" type="ORF">QVE165_LOCUS37868</name>
    <name evidence="4" type="ORF">QVE165_LOCUS39365</name>
</gene>
<organism evidence="3 5">
    <name type="scientific">Adineta steineri</name>
    <dbReference type="NCBI Taxonomy" id="433720"/>
    <lineage>
        <taxon>Eukaryota</taxon>
        <taxon>Metazoa</taxon>
        <taxon>Spiralia</taxon>
        <taxon>Gnathifera</taxon>
        <taxon>Rotifera</taxon>
        <taxon>Eurotatoria</taxon>
        <taxon>Bdelloidea</taxon>
        <taxon>Adinetida</taxon>
        <taxon>Adinetidae</taxon>
        <taxon>Adineta</taxon>
    </lineage>
</organism>
<dbReference type="Gene3D" id="2.70.170.10">
    <property type="entry name" value="Neurotransmitter-gated ion-channel ligand-binding domain"/>
    <property type="match status" value="1"/>
</dbReference>
<keyword evidence="5" id="KW-1185">Reference proteome</keyword>
<dbReference type="EMBL" id="CAJNOM010000436">
    <property type="protein sequence ID" value="CAF1437242.1"/>
    <property type="molecule type" value="Genomic_DNA"/>
</dbReference>
<dbReference type="EMBL" id="CAJNOI010000105">
    <property type="protein sequence ID" value="CAF1067928.1"/>
    <property type="molecule type" value="Genomic_DNA"/>
</dbReference>
<dbReference type="InterPro" id="IPR036734">
    <property type="entry name" value="Neur_chan_lig-bd_sf"/>
</dbReference>
<proteinExistence type="predicted"/>
<evidence type="ECO:0000313" key="4">
    <source>
        <dbReference type="EMBL" id="CAF1437242.1"/>
    </source>
</evidence>
<evidence type="ECO:0000313" key="3">
    <source>
        <dbReference type="EMBL" id="CAF1415871.1"/>
    </source>
</evidence>
<evidence type="ECO:0000313" key="2">
    <source>
        <dbReference type="EMBL" id="CAF1067928.1"/>
    </source>
</evidence>
<dbReference type="AlphaFoldDB" id="A0A815M5F5"/>
<dbReference type="EMBL" id="CAJNOM010000399">
    <property type="protein sequence ID" value="CAF1415871.1"/>
    <property type="molecule type" value="Genomic_DNA"/>
</dbReference>
<feature type="signal peptide" evidence="1">
    <location>
        <begin position="1"/>
        <end position="20"/>
    </location>
</feature>
<evidence type="ECO:0000313" key="5">
    <source>
        <dbReference type="Proteomes" id="UP000663832"/>
    </source>
</evidence>
<accession>A0A815M5F5</accession>
<comment type="caution">
    <text evidence="3">The sequence shown here is derived from an EMBL/GenBank/DDBJ whole genome shotgun (WGS) entry which is preliminary data.</text>
</comment>
<dbReference type="OrthoDB" id="203862at2759"/>
<dbReference type="GO" id="GO:0016020">
    <property type="term" value="C:membrane"/>
    <property type="evidence" value="ECO:0007669"/>
    <property type="project" value="InterPro"/>
</dbReference>
<dbReference type="Proteomes" id="UP000663877">
    <property type="component" value="Unassembled WGS sequence"/>
</dbReference>
<dbReference type="SUPFAM" id="SSF63712">
    <property type="entry name" value="Nicotinic receptor ligand binding domain-like"/>
    <property type="match status" value="1"/>
</dbReference>
<dbReference type="Proteomes" id="UP000663832">
    <property type="component" value="Unassembled WGS sequence"/>
</dbReference>